<feature type="transmembrane region" description="Helical" evidence="6">
    <location>
        <begin position="31"/>
        <end position="56"/>
    </location>
</feature>
<reference evidence="7" key="1">
    <citation type="submission" date="2023-06" db="EMBL/GenBank/DDBJ databases">
        <authorList>
            <person name="Delattre M."/>
        </authorList>
    </citation>
    <scope>NUCLEOTIDE SEQUENCE</scope>
    <source>
        <strain evidence="7">AF72</strain>
    </source>
</reference>
<dbReference type="PROSITE" id="PS01309">
    <property type="entry name" value="UPF0057"/>
    <property type="match status" value="2"/>
</dbReference>
<dbReference type="AlphaFoldDB" id="A0AA36G8N5"/>
<dbReference type="GO" id="GO:0016020">
    <property type="term" value="C:membrane"/>
    <property type="evidence" value="ECO:0007669"/>
    <property type="project" value="UniProtKB-SubCell"/>
</dbReference>
<keyword evidence="3 6" id="KW-0812">Transmembrane</keyword>
<feature type="transmembrane region" description="Helical" evidence="6">
    <location>
        <begin position="7"/>
        <end position="25"/>
    </location>
</feature>
<accession>A0AA36G8N5</accession>
<dbReference type="Pfam" id="PF01679">
    <property type="entry name" value="Pmp3"/>
    <property type="match status" value="2"/>
</dbReference>
<comment type="similarity">
    <text evidence="2">Belongs to the UPF0057 (PMP3) family.</text>
</comment>
<gene>
    <name evidence="7" type="ORF">MSPICULIGERA_LOCUS14938</name>
</gene>
<dbReference type="PANTHER" id="PTHR21659">
    <property type="entry name" value="HYDROPHOBIC PROTEIN RCI2 LOW TEMPERATURE AND SALT RESPONSIVE PROTEIN LTI6 -RELATED"/>
    <property type="match status" value="1"/>
</dbReference>
<keyword evidence="8" id="KW-1185">Reference proteome</keyword>
<organism evidence="7 8">
    <name type="scientific">Mesorhabditis spiculigera</name>
    <dbReference type="NCBI Taxonomy" id="96644"/>
    <lineage>
        <taxon>Eukaryota</taxon>
        <taxon>Metazoa</taxon>
        <taxon>Ecdysozoa</taxon>
        <taxon>Nematoda</taxon>
        <taxon>Chromadorea</taxon>
        <taxon>Rhabditida</taxon>
        <taxon>Rhabditina</taxon>
        <taxon>Rhabditomorpha</taxon>
        <taxon>Rhabditoidea</taxon>
        <taxon>Rhabditidae</taxon>
        <taxon>Mesorhabditinae</taxon>
        <taxon>Mesorhabditis</taxon>
    </lineage>
</organism>
<comment type="subcellular location">
    <subcellularLocation>
        <location evidence="1">Membrane</location>
    </subcellularLocation>
</comment>
<dbReference type="EMBL" id="CATQJA010002645">
    <property type="protein sequence ID" value="CAJ0576648.1"/>
    <property type="molecule type" value="Genomic_DNA"/>
</dbReference>
<evidence type="ECO:0000256" key="1">
    <source>
        <dbReference type="ARBA" id="ARBA00004370"/>
    </source>
</evidence>
<evidence type="ECO:0000313" key="8">
    <source>
        <dbReference type="Proteomes" id="UP001177023"/>
    </source>
</evidence>
<name>A0AA36G8N5_9BILA</name>
<dbReference type="Proteomes" id="UP001177023">
    <property type="component" value="Unassembled WGS sequence"/>
</dbReference>
<sequence>MAITAQQIIEIILCILLPPLAVFMHANECNIHVLISAVLMLLGYFLSPLHAIWYCFFPSLHAIPTDINLTFPHGFMHLFTASLEKMAITAQQIIELILCIFLPPLAVFLHGNDCNAHVLINIVLFCLGYILAPIHAIWYCFFQ</sequence>
<evidence type="ECO:0000256" key="5">
    <source>
        <dbReference type="ARBA" id="ARBA00023136"/>
    </source>
</evidence>
<protein>
    <submittedName>
        <fullName evidence="7">Uncharacterized protein</fullName>
    </submittedName>
</protein>
<evidence type="ECO:0000313" key="7">
    <source>
        <dbReference type="EMBL" id="CAJ0576648.1"/>
    </source>
</evidence>
<evidence type="ECO:0000256" key="6">
    <source>
        <dbReference type="SAM" id="Phobius"/>
    </source>
</evidence>
<comment type="caution">
    <text evidence="7">The sequence shown here is derived from an EMBL/GenBank/DDBJ whole genome shotgun (WGS) entry which is preliminary data.</text>
</comment>
<keyword evidence="5 6" id="KW-0472">Membrane</keyword>
<feature type="transmembrane region" description="Helical" evidence="6">
    <location>
        <begin position="93"/>
        <end position="112"/>
    </location>
</feature>
<dbReference type="InterPro" id="IPR000612">
    <property type="entry name" value="PMP3"/>
</dbReference>
<keyword evidence="4 6" id="KW-1133">Transmembrane helix</keyword>
<evidence type="ECO:0000256" key="2">
    <source>
        <dbReference type="ARBA" id="ARBA00009530"/>
    </source>
</evidence>
<evidence type="ECO:0000256" key="3">
    <source>
        <dbReference type="ARBA" id="ARBA00022692"/>
    </source>
</evidence>
<evidence type="ECO:0000256" key="4">
    <source>
        <dbReference type="ARBA" id="ARBA00022989"/>
    </source>
</evidence>
<feature type="non-terminal residue" evidence="7">
    <location>
        <position position="143"/>
    </location>
</feature>
<proteinExistence type="inferred from homology"/>
<feature type="transmembrane region" description="Helical" evidence="6">
    <location>
        <begin position="118"/>
        <end position="142"/>
    </location>
</feature>
<dbReference type="PANTHER" id="PTHR21659:SF16">
    <property type="entry name" value="UPF0057 MEMBRANE PROTEIN C04G6.5-RELATED"/>
    <property type="match status" value="1"/>
</dbReference>